<comment type="cofactor">
    <cofactor evidence="1">
        <name>Mg(2+)</name>
        <dbReference type="ChEBI" id="CHEBI:18420"/>
    </cofactor>
</comment>
<comment type="caution">
    <text evidence="4">The sequence shown here is derived from an EMBL/GenBank/DDBJ whole genome shotgun (WGS) entry which is preliminary data.</text>
</comment>
<comment type="similarity">
    <text evidence="1">Belongs to the helicase family.</text>
</comment>
<keyword evidence="1" id="KW-0234">DNA repair</keyword>
<dbReference type="GO" id="GO:0043139">
    <property type="term" value="F:5'-3' DNA helicase activity"/>
    <property type="evidence" value="ECO:0007669"/>
    <property type="project" value="UniProtKB-EC"/>
</dbReference>
<gene>
    <name evidence="4" type="ORF">CQW23_11431</name>
</gene>
<name>A0A2G2WPQ1_CAPBA</name>
<dbReference type="Pfam" id="PF05970">
    <property type="entry name" value="PIF1"/>
    <property type="match status" value="1"/>
</dbReference>
<dbReference type="GO" id="GO:0006310">
    <property type="term" value="P:DNA recombination"/>
    <property type="evidence" value="ECO:0007669"/>
    <property type="project" value="UniProtKB-KW"/>
</dbReference>
<feature type="domain" description="Retrotransposon gag" evidence="2">
    <location>
        <begin position="196"/>
        <end position="263"/>
    </location>
</feature>
<dbReference type="InterPro" id="IPR005162">
    <property type="entry name" value="Retrotrans_gag_dom"/>
</dbReference>
<dbReference type="EC" id="5.6.2.3" evidence="1"/>
<keyword evidence="1" id="KW-0378">Hydrolase</keyword>
<dbReference type="PANTHER" id="PTHR10492">
    <property type="match status" value="1"/>
</dbReference>
<dbReference type="OrthoDB" id="1918649at2759"/>
<dbReference type="Pfam" id="PF03732">
    <property type="entry name" value="Retrotrans_gag"/>
    <property type="match status" value="1"/>
</dbReference>
<sequence length="319" mass="35903">MVALAIATSGVAGTLLSGGRTANSRFEISLQTNDTTVTRRSKQSGGAKLIKKAKLIIWDEAPMASRWTIEMVDRSFRDILDIDESGKVMVLEVIFISASMDAQREIERMAPQVHQQNIDNPGRATNPDDEDLGDEELLNPWLTTEMAAPMQRRDRQARLRPDRRAVQIPFDDDDDDLDEAGATGAIILPPLAPGAKQLKDAFLERFFLSSKRAQLRDEITNFRQLPTEALHETWERFKTKLMRCPNHHMTNVHLMEILYRSLNSVTKPVVDNAAGGSFMDLTFVQASNMLDRMTKQSRAWYTWDSEVASSTVSFGMTAE</sequence>
<dbReference type="GO" id="GO:0005524">
    <property type="term" value="F:ATP binding"/>
    <property type="evidence" value="ECO:0007669"/>
    <property type="project" value="UniProtKB-KW"/>
</dbReference>
<dbReference type="GO" id="GO:0006281">
    <property type="term" value="P:DNA repair"/>
    <property type="evidence" value="ECO:0007669"/>
    <property type="project" value="UniProtKB-KW"/>
</dbReference>
<protein>
    <recommendedName>
        <fullName evidence="1">ATP-dependent DNA helicase</fullName>
        <ecNumber evidence="1">5.6.2.3</ecNumber>
    </recommendedName>
</protein>
<dbReference type="EMBL" id="MLFT02000005">
    <property type="protein sequence ID" value="PHT47223.1"/>
    <property type="molecule type" value="Genomic_DNA"/>
</dbReference>
<evidence type="ECO:0000259" key="2">
    <source>
        <dbReference type="Pfam" id="PF03732"/>
    </source>
</evidence>
<evidence type="ECO:0000259" key="3">
    <source>
        <dbReference type="Pfam" id="PF05970"/>
    </source>
</evidence>
<dbReference type="InterPro" id="IPR010285">
    <property type="entry name" value="DNA_helicase_pif1-like_DEAD"/>
</dbReference>
<comment type="catalytic activity">
    <reaction evidence="1">
        <text>ATP + H2O = ADP + phosphate + H(+)</text>
        <dbReference type="Rhea" id="RHEA:13065"/>
        <dbReference type="ChEBI" id="CHEBI:15377"/>
        <dbReference type="ChEBI" id="CHEBI:15378"/>
        <dbReference type="ChEBI" id="CHEBI:30616"/>
        <dbReference type="ChEBI" id="CHEBI:43474"/>
        <dbReference type="ChEBI" id="CHEBI:456216"/>
        <dbReference type="EC" id="5.6.2.3"/>
    </reaction>
</comment>
<evidence type="ECO:0000313" key="4">
    <source>
        <dbReference type="EMBL" id="PHT47223.1"/>
    </source>
</evidence>
<dbReference type="AlphaFoldDB" id="A0A2G2WPQ1"/>
<evidence type="ECO:0000313" key="5">
    <source>
        <dbReference type="Proteomes" id="UP000224567"/>
    </source>
</evidence>
<reference evidence="5" key="2">
    <citation type="journal article" date="2017" name="J. Anim. Genet.">
        <title>Multiple reference genome sequences of hot pepper reveal the massive evolution of plant disease resistance genes by retroduplication.</title>
        <authorList>
            <person name="Kim S."/>
            <person name="Park J."/>
            <person name="Yeom S.-I."/>
            <person name="Kim Y.-M."/>
            <person name="Seo E."/>
            <person name="Kim K.-T."/>
            <person name="Kim M.-S."/>
            <person name="Lee J.M."/>
            <person name="Cheong K."/>
            <person name="Shin H.-S."/>
            <person name="Kim S.-B."/>
            <person name="Han K."/>
            <person name="Lee J."/>
            <person name="Park M."/>
            <person name="Lee H.-A."/>
            <person name="Lee H.-Y."/>
            <person name="Lee Y."/>
            <person name="Oh S."/>
            <person name="Lee J.H."/>
            <person name="Choi E."/>
            <person name="Choi E."/>
            <person name="Lee S.E."/>
            <person name="Jeon J."/>
            <person name="Kim H."/>
            <person name="Choi G."/>
            <person name="Song H."/>
            <person name="Lee J."/>
            <person name="Lee S.-C."/>
            <person name="Kwon J.-K."/>
            <person name="Lee H.-Y."/>
            <person name="Koo N."/>
            <person name="Hong Y."/>
            <person name="Kim R.W."/>
            <person name="Kang W.-H."/>
            <person name="Huh J.H."/>
            <person name="Kang B.-C."/>
            <person name="Yang T.-J."/>
            <person name="Lee Y.-H."/>
            <person name="Bennetzen J.L."/>
            <person name="Choi D."/>
        </authorList>
    </citation>
    <scope>NUCLEOTIDE SEQUENCE [LARGE SCALE GENOMIC DNA]</scope>
    <source>
        <strain evidence="5">cv. PBC81</strain>
    </source>
</reference>
<keyword evidence="1" id="KW-0547">Nucleotide-binding</keyword>
<keyword evidence="1" id="KW-0067">ATP-binding</keyword>
<dbReference type="Gene3D" id="3.40.50.300">
    <property type="entry name" value="P-loop containing nucleotide triphosphate hydrolases"/>
    <property type="match status" value="1"/>
</dbReference>
<dbReference type="PANTHER" id="PTHR10492:SF94">
    <property type="entry name" value="ATP-DEPENDENT DNA HELICASE"/>
    <property type="match status" value="1"/>
</dbReference>
<proteinExistence type="inferred from homology"/>
<organism evidence="4 5">
    <name type="scientific">Capsicum baccatum</name>
    <name type="common">Peruvian pepper</name>
    <dbReference type="NCBI Taxonomy" id="33114"/>
    <lineage>
        <taxon>Eukaryota</taxon>
        <taxon>Viridiplantae</taxon>
        <taxon>Streptophyta</taxon>
        <taxon>Embryophyta</taxon>
        <taxon>Tracheophyta</taxon>
        <taxon>Spermatophyta</taxon>
        <taxon>Magnoliopsida</taxon>
        <taxon>eudicotyledons</taxon>
        <taxon>Gunneridae</taxon>
        <taxon>Pentapetalae</taxon>
        <taxon>asterids</taxon>
        <taxon>lamiids</taxon>
        <taxon>Solanales</taxon>
        <taxon>Solanaceae</taxon>
        <taxon>Solanoideae</taxon>
        <taxon>Capsiceae</taxon>
        <taxon>Capsicum</taxon>
    </lineage>
</organism>
<keyword evidence="1" id="KW-0347">Helicase</keyword>
<dbReference type="Proteomes" id="UP000224567">
    <property type="component" value="Unassembled WGS sequence"/>
</dbReference>
<dbReference type="GO" id="GO:0000723">
    <property type="term" value="P:telomere maintenance"/>
    <property type="evidence" value="ECO:0007669"/>
    <property type="project" value="InterPro"/>
</dbReference>
<dbReference type="GO" id="GO:0016887">
    <property type="term" value="F:ATP hydrolysis activity"/>
    <property type="evidence" value="ECO:0007669"/>
    <property type="project" value="RHEA"/>
</dbReference>
<keyword evidence="5" id="KW-1185">Reference proteome</keyword>
<dbReference type="InterPro" id="IPR027417">
    <property type="entry name" value="P-loop_NTPase"/>
</dbReference>
<reference evidence="4 5" key="1">
    <citation type="journal article" date="2017" name="Genome Biol.">
        <title>New reference genome sequences of hot pepper reveal the massive evolution of plant disease-resistance genes by retroduplication.</title>
        <authorList>
            <person name="Kim S."/>
            <person name="Park J."/>
            <person name="Yeom S.I."/>
            <person name="Kim Y.M."/>
            <person name="Seo E."/>
            <person name="Kim K.T."/>
            <person name="Kim M.S."/>
            <person name="Lee J.M."/>
            <person name="Cheong K."/>
            <person name="Shin H.S."/>
            <person name="Kim S.B."/>
            <person name="Han K."/>
            <person name="Lee J."/>
            <person name="Park M."/>
            <person name="Lee H.A."/>
            <person name="Lee H.Y."/>
            <person name="Lee Y."/>
            <person name="Oh S."/>
            <person name="Lee J.H."/>
            <person name="Choi E."/>
            <person name="Choi E."/>
            <person name="Lee S.E."/>
            <person name="Jeon J."/>
            <person name="Kim H."/>
            <person name="Choi G."/>
            <person name="Song H."/>
            <person name="Lee J."/>
            <person name="Lee S.C."/>
            <person name="Kwon J.K."/>
            <person name="Lee H.Y."/>
            <person name="Koo N."/>
            <person name="Hong Y."/>
            <person name="Kim R.W."/>
            <person name="Kang W.H."/>
            <person name="Huh J.H."/>
            <person name="Kang B.C."/>
            <person name="Yang T.J."/>
            <person name="Lee Y.H."/>
            <person name="Bennetzen J.L."/>
            <person name="Choi D."/>
        </authorList>
    </citation>
    <scope>NUCLEOTIDE SEQUENCE [LARGE SCALE GENOMIC DNA]</scope>
    <source>
        <strain evidence="5">cv. PBC81</strain>
    </source>
</reference>
<keyword evidence="1" id="KW-0233">DNA recombination</keyword>
<dbReference type="STRING" id="33114.A0A2G2WPQ1"/>
<feature type="domain" description="DNA helicase Pif1-like DEAD-box helicase" evidence="3">
    <location>
        <begin position="2"/>
        <end position="83"/>
    </location>
</feature>
<keyword evidence="1" id="KW-0227">DNA damage</keyword>
<accession>A0A2G2WPQ1</accession>
<evidence type="ECO:0000256" key="1">
    <source>
        <dbReference type="RuleBase" id="RU363044"/>
    </source>
</evidence>